<evidence type="ECO:0000313" key="9">
    <source>
        <dbReference type="Proteomes" id="UP001501442"/>
    </source>
</evidence>
<evidence type="ECO:0000259" key="7">
    <source>
        <dbReference type="Pfam" id="PF04024"/>
    </source>
</evidence>
<gene>
    <name evidence="8" type="ORF">GCM10023196_010490</name>
</gene>
<dbReference type="PANTHER" id="PTHR33885">
    <property type="entry name" value="PHAGE SHOCK PROTEIN C"/>
    <property type="match status" value="1"/>
</dbReference>
<evidence type="ECO:0000313" key="8">
    <source>
        <dbReference type="EMBL" id="GAA4621598.1"/>
    </source>
</evidence>
<dbReference type="EMBL" id="BAABHK010000001">
    <property type="protein sequence ID" value="GAA4621598.1"/>
    <property type="molecule type" value="Genomic_DNA"/>
</dbReference>
<sequence>MFGQATADAADDPAVGASFETSGTVAGLTRVFGHTPIVTRSAPDRIGASPGASLRDVSGVSRMVIGDGVRDDVSMTEDSGAPPRRLTRSQEGRLITGVCAGLARYTRIDPVVFRIGFALLVLTTGVGVLLYVGAFLLMGQPDGGPSKIEGLGHRLFDGDTALALLGFALGAGAVLGIAGDWTSPNALAVVVVFALALFTARSRGVDLVLLARSLPDRVKGRPLASWTPPAPPTVPPYRMPDGMIDLARLARTEPLETAPPPPSPPTSSPVLPRRRRSYLTVSTMVTAVLVASVLYAVGDRRPDLGGLQTIIAGALVVVAAGIFVGSWFGRDRKLIFVGAIMSLALASTSIAGDPSIARRTHASAWRPADVSQAERSHKVLVGEGAVDLTSVPLTPGQRIRVTATVTVGVLTVKLPATARVELNAQAFLGDITVDRQITGGPRARVVRVLEPDVRPNGAAPIIELRLRSTVGDMEVTRVPA</sequence>
<organism evidence="8 9">
    <name type="scientific">Actinoallomurus vinaceus</name>
    <dbReference type="NCBI Taxonomy" id="1080074"/>
    <lineage>
        <taxon>Bacteria</taxon>
        <taxon>Bacillati</taxon>
        <taxon>Actinomycetota</taxon>
        <taxon>Actinomycetes</taxon>
        <taxon>Streptosporangiales</taxon>
        <taxon>Thermomonosporaceae</taxon>
        <taxon>Actinoallomurus</taxon>
    </lineage>
</organism>
<dbReference type="InterPro" id="IPR007168">
    <property type="entry name" value="Phageshock_PspC_N"/>
</dbReference>
<feature type="transmembrane region" description="Helical" evidence="6">
    <location>
        <begin position="160"/>
        <end position="179"/>
    </location>
</feature>
<keyword evidence="2" id="KW-1003">Cell membrane</keyword>
<proteinExistence type="predicted"/>
<evidence type="ECO:0000256" key="4">
    <source>
        <dbReference type="ARBA" id="ARBA00022989"/>
    </source>
</evidence>
<evidence type="ECO:0000256" key="1">
    <source>
        <dbReference type="ARBA" id="ARBA00004162"/>
    </source>
</evidence>
<dbReference type="Proteomes" id="UP001501442">
    <property type="component" value="Unassembled WGS sequence"/>
</dbReference>
<accession>A0ABP8U6B0</accession>
<evidence type="ECO:0000256" key="6">
    <source>
        <dbReference type="SAM" id="Phobius"/>
    </source>
</evidence>
<feature type="transmembrane region" description="Helical" evidence="6">
    <location>
        <begin position="309"/>
        <end position="328"/>
    </location>
</feature>
<name>A0ABP8U6B0_9ACTN</name>
<keyword evidence="4 6" id="KW-1133">Transmembrane helix</keyword>
<comment type="subcellular location">
    <subcellularLocation>
        <location evidence="1">Cell membrane</location>
        <topology evidence="1">Single-pass membrane protein</topology>
    </subcellularLocation>
</comment>
<dbReference type="InterPro" id="IPR052027">
    <property type="entry name" value="PspC"/>
</dbReference>
<feature type="domain" description="Phage shock protein PspC N-terminal" evidence="7">
    <location>
        <begin position="84"/>
        <end position="138"/>
    </location>
</feature>
<comment type="caution">
    <text evidence="8">The sequence shown here is derived from an EMBL/GenBank/DDBJ whole genome shotgun (WGS) entry which is preliminary data.</text>
</comment>
<evidence type="ECO:0000256" key="5">
    <source>
        <dbReference type="ARBA" id="ARBA00023136"/>
    </source>
</evidence>
<feature type="transmembrane region" description="Helical" evidence="6">
    <location>
        <begin position="111"/>
        <end position="140"/>
    </location>
</feature>
<dbReference type="Pfam" id="PF04024">
    <property type="entry name" value="PspC"/>
    <property type="match status" value="1"/>
</dbReference>
<evidence type="ECO:0000256" key="3">
    <source>
        <dbReference type="ARBA" id="ARBA00022692"/>
    </source>
</evidence>
<feature type="transmembrane region" description="Helical" evidence="6">
    <location>
        <begin position="334"/>
        <end position="352"/>
    </location>
</feature>
<feature type="transmembrane region" description="Helical" evidence="6">
    <location>
        <begin position="277"/>
        <end position="297"/>
    </location>
</feature>
<keyword evidence="5 6" id="KW-0472">Membrane</keyword>
<reference evidence="9" key="1">
    <citation type="journal article" date="2019" name="Int. J. Syst. Evol. Microbiol.">
        <title>The Global Catalogue of Microorganisms (GCM) 10K type strain sequencing project: providing services to taxonomists for standard genome sequencing and annotation.</title>
        <authorList>
            <consortium name="The Broad Institute Genomics Platform"/>
            <consortium name="The Broad Institute Genome Sequencing Center for Infectious Disease"/>
            <person name="Wu L."/>
            <person name="Ma J."/>
        </authorList>
    </citation>
    <scope>NUCLEOTIDE SEQUENCE [LARGE SCALE GENOMIC DNA]</scope>
    <source>
        <strain evidence="9">JCM 17939</strain>
    </source>
</reference>
<keyword evidence="3 6" id="KW-0812">Transmembrane</keyword>
<dbReference type="PANTHER" id="PTHR33885:SF3">
    <property type="entry name" value="PHAGE SHOCK PROTEIN C"/>
    <property type="match status" value="1"/>
</dbReference>
<protein>
    <recommendedName>
        <fullName evidence="7">Phage shock protein PspC N-terminal domain-containing protein</fullName>
    </recommendedName>
</protein>
<keyword evidence="9" id="KW-1185">Reference proteome</keyword>
<evidence type="ECO:0000256" key="2">
    <source>
        <dbReference type="ARBA" id="ARBA00022475"/>
    </source>
</evidence>